<keyword evidence="1" id="KW-0067">ATP-binding</keyword>
<dbReference type="EMBL" id="VOSK01000828">
    <property type="protein sequence ID" value="MPR31609.1"/>
    <property type="molecule type" value="Genomic_DNA"/>
</dbReference>
<keyword evidence="1" id="KW-0547">Nucleotide-binding</keyword>
<sequence length="59" mass="6616">MLHIDFFLAILDHDSIKARMIERRIARKLEELLDSSPAVALIGPRQVGKTTLALSPPYS</sequence>
<dbReference type="RefSeq" id="WP_152718725.1">
    <property type="nucleotide sequence ID" value="NZ_VOSJ01000887.1"/>
</dbReference>
<dbReference type="SUPFAM" id="SSF52540">
    <property type="entry name" value="P-loop containing nucleoside triphosphate hydrolases"/>
    <property type="match status" value="1"/>
</dbReference>
<evidence type="ECO:0000313" key="1">
    <source>
        <dbReference type="EMBL" id="MPR31609.1"/>
    </source>
</evidence>
<name>A0A5N7MZ44_9HYPH</name>
<dbReference type="Proteomes" id="UP000403266">
    <property type="component" value="Unassembled WGS sequence"/>
</dbReference>
<dbReference type="GO" id="GO:0005524">
    <property type="term" value="F:ATP binding"/>
    <property type="evidence" value="ECO:0007669"/>
    <property type="project" value="UniProtKB-KW"/>
</dbReference>
<accession>A0A5N7MZ44</accession>
<comment type="caution">
    <text evidence="1">The sequence shown here is derived from an EMBL/GenBank/DDBJ whole genome shotgun (WGS) entry which is preliminary data.</text>
</comment>
<organism evidence="1 2">
    <name type="scientific">Microvirga tunisiensis</name>
    <dbReference type="NCBI Taxonomy" id="2108360"/>
    <lineage>
        <taxon>Bacteria</taxon>
        <taxon>Pseudomonadati</taxon>
        <taxon>Pseudomonadota</taxon>
        <taxon>Alphaproteobacteria</taxon>
        <taxon>Hyphomicrobiales</taxon>
        <taxon>Methylobacteriaceae</taxon>
        <taxon>Microvirga</taxon>
    </lineage>
</organism>
<dbReference type="InterPro" id="IPR027417">
    <property type="entry name" value="P-loop_NTPase"/>
</dbReference>
<dbReference type="AlphaFoldDB" id="A0A5N7MZ44"/>
<dbReference type="OrthoDB" id="9771844at2"/>
<evidence type="ECO:0000313" key="2">
    <source>
        <dbReference type="Proteomes" id="UP000403266"/>
    </source>
</evidence>
<proteinExistence type="predicted"/>
<reference evidence="1 2" key="1">
    <citation type="journal article" date="2019" name="Syst. Appl. Microbiol.">
        <title>Microvirga tunisiensis sp. nov., a root nodule symbiotic bacterium isolated from Lupinus micranthus and L. luteus grown in Northern Tunisia.</title>
        <authorList>
            <person name="Msaddak A."/>
            <person name="Rejili M."/>
            <person name="Duran D."/>
            <person name="Mars M."/>
            <person name="Palacios J.M."/>
            <person name="Ruiz-Argueso T."/>
            <person name="Rey L."/>
            <person name="Imperial J."/>
        </authorList>
    </citation>
    <scope>NUCLEOTIDE SEQUENCE [LARGE SCALE GENOMIC DNA]</scope>
    <source>
        <strain evidence="1 2">Lmie10</strain>
    </source>
</reference>
<gene>
    <name evidence="1" type="ORF">FS320_43965</name>
</gene>
<keyword evidence="2" id="KW-1185">Reference proteome</keyword>
<protein>
    <submittedName>
        <fullName evidence="1">ATP-binding protein</fullName>
    </submittedName>
</protein>